<dbReference type="Proteomes" id="UP001596250">
    <property type="component" value="Unassembled WGS sequence"/>
</dbReference>
<name>A0ABW1IQ00_9BACL</name>
<accession>A0ABW1IQ00</accession>
<evidence type="ECO:0000313" key="2">
    <source>
        <dbReference type="Proteomes" id="UP001596250"/>
    </source>
</evidence>
<protein>
    <recommendedName>
        <fullName evidence="3">Glyoxalase/fosfomycin resistance/dioxygenase domain-containing protein</fullName>
    </recommendedName>
</protein>
<gene>
    <name evidence="1" type="ORF">ACFPXP_10905</name>
</gene>
<sequence>MKVNGLGAVFMRVSNLEDSVRFYYDHMDFDVYDPDGNPINLIEWKSRPQEV</sequence>
<proteinExistence type="predicted"/>
<dbReference type="RefSeq" id="WP_379894229.1">
    <property type="nucleotide sequence ID" value="NZ_CBCSCT010000063.1"/>
</dbReference>
<dbReference type="InterPro" id="IPR029068">
    <property type="entry name" value="Glyas_Bleomycin-R_OHBP_Dase"/>
</dbReference>
<evidence type="ECO:0008006" key="3">
    <source>
        <dbReference type="Google" id="ProtNLM"/>
    </source>
</evidence>
<dbReference type="EMBL" id="JBHSQV010000142">
    <property type="protein sequence ID" value="MFC5986923.1"/>
    <property type="molecule type" value="Genomic_DNA"/>
</dbReference>
<comment type="caution">
    <text evidence="1">The sequence shown here is derived from an EMBL/GenBank/DDBJ whole genome shotgun (WGS) entry which is preliminary data.</text>
</comment>
<keyword evidence="2" id="KW-1185">Reference proteome</keyword>
<evidence type="ECO:0000313" key="1">
    <source>
        <dbReference type="EMBL" id="MFC5986923.1"/>
    </source>
</evidence>
<organism evidence="1 2">
    <name type="scientific">Marinicrinis lubricantis</name>
    <dbReference type="NCBI Taxonomy" id="2086470"/>
    <lineage>
        <taxon>Bacteria</taxon>
        <taxon>Bacillati</taxon>
        <taxon>Bacillota</taxon>
        <taxon>Bacilli</taxon>
        <taxon>Bacillales</taxon>
        <taxon>Paenibacillaceae</taxon>
    </lineage>
</organism>
<reference evidence="2" key="1">
    <citation type="journal article" date="2019" name="Int. J. Syst. Evol. Microbiol.">
        <title>The Global Catalogue of Microorganisms (GCM) 10K type strain sequencing project: providing services to taxonomists for standard genome sequencing and annotation.</title>
        <authorList>
            <consortium name="The Broad Institute Genomics Platform"/>
            <consortium name="The Broad Institute Genome Sequencing Center for Infectious Disease"/>
            <person name="Wu L."/>
            <person name="Ma J."/>
        </authorList>
    </citation>
    <scope>NUCLEOTIDE SEQUENCE [LARGE SCALE GENOMIC DNA]</scope>
    <source>
        <strain evidence="2">CCM 8749</strain>
    </source>
</reference>
<dbReference type="SUPFAM" id="SSF54593">
    <property type="entry name" value="Glyoxalase/Bleomycin resistance protein/Dihydroxybiphenyl dioxygenase"/>
    <property type="match status" value="1"/>
</dbReference>